<dbReference type="RefSeq" id="WP_050640564.1">
    <property type="nucleotide sequence ID" value="NZ_CABKUE010000008.1"/>
</dbReference>
<accession>A0A174EZ50</accession>
<dbReference type="GO" id="GO:0003677">
    <property type="term" value="F:DNA binding"/>
    <property type="evidence" value="ECO:0007669"/>
    <property type="project" value="InterPro"/>
</dbReference>
<dbReference type="PROSITE" id="PS50930">
    <property type="entry name" value="HTH_LYTTR"/>
    <property type="match status" value="1"/>
</dbReference>
<dbReference type="PANTHER" id="PTHR37299">
    <property type="entry name" value="TRANSCRIPTIONAL REGULATOR-RELATED"/>
    <property type="match status" value="1"/>
</dbReference>
<reference evidence="2 3" key="1">
    <citation type="submission" date="2015-09" db="EMBL/GenBank/DDBJ databases">
        <authorList>
            <consortium name="Pathogen Informatics"/>
        </authorList>
    </citation>
    <scope>NUCLEOTIDE SEQUENCE [LARGE SCALE GENOMIC DNA]</scope>
    <source>
        <strain evidence="2 3">2789STDY5834876</strain>
    </source>
</reference>
<organism evidence="2 3">
    <name type="scientific">Faecalicatena contorta</name>
    <dbReference type="NCBI Taxonomy" id="39482"/>
    <lineage>
        <taxon>Bacteria</taxon>
        <taxon>Bacillati</taxon>
        <taxon>Bacillota</taxon>
        <taxon>Clostridia</taxon>
        <taxon>Lachnospirales</taxon>
        <taxon>Lachnospiraceae</taxon>
        <taxon>Faecalicatena</taxon>
    </lineage>
</organism>
<dbReference type="OrthoDB" id="9808614at2"/>
<dbReference type="AlphaFoldDB" id="A0A174EZ50"/>
<dbReference type="InterPro" id="IPR007492">
    <property type="entry name" value="LytTR_DNA-bd_dom"/>
</dbReference>
<dbReference type="Pfam" id="PF04397">
    <property type="entry name" value="LytTR"/>
    <property type="match status" value="1"/>
</dbReference>
<dbReference type="EMBL" id="CYZU01000017">
    <property type="protein sequence ID" value="CUO41789.1"/>
    <property type="molecule type" value="Genomic_DNA"/>
</dbReference>
<evidence type="ECO:0000313" key="2">
    <source>
        <dbReference type="EMBL" id="CUO41789.1"/>
    </source>
</evidence>
<feature type="domain" description="HTH LytTR-type" evidence="1">
    <location>
        <begin position="41"/>
        <end position="145"/>
    </location>
</feature>
<sequence>MKISIQTDSQIDETEIQITCRHLTPQLERVISILRILDFKLLGEKDGESHILDISKILYIDTADKKTFLYTKDDVFESCLKLYELEEELKEFDFFRAGKSCIINLRQIQKIRADLDRKLRVTMTNGEQLTVSRQYADYVRKKLGVK</sequence>
<proteinExistence type="predicted"/>
<dbReference type="GO" id="GO:0000156">
    <property type="term" value="F:phosphorelay response regulator activity"/>
    <property type="evidence" value="ECO:0007669"/>
    <property type="project" value="InterPro"/>
</dbReference>
<dbReference type="Proteomes" id="UP000095544">
    <property type="component" value="Unassembled WGS sequence"/>
</dbReference>
<protein>
    <submittedName>
        <fullName evidence="2">Sensory transduction protein lytR</fullName>
    </submittedName>
</protein>
<dbReference type="PANTHER" id="PTHR37299:SF4">
    <property type="entry name" value="TRANSCRIPTIONAL REGULATOR"/>
    <property type="match status" value="1"/>
</dbReference>
<name>A0A174EZ50_9FIRM</name>
<dbReference type="InterPro" id="IPR046947">
    <property type="entry name" value="LytR-like"/>
</dbReference>
<gene>
    <name evidence="2" type="primary">lytR_2</name>
    <name evidence="2" type="ORF">ERS852491_02151</name>
</gene>
<dbReference type="Gene3D" id="2.40.50.1020">
    <property type="entry name" value="LytTr DNA-binding domain"/>
    <property type="match status" value="1"/>
</dbReference>
<evidence type="ECO:0000313" key="3">
    <source>
        <dbReference type="Proteomes" id="UP000095544"/>
    </source>
</evidence>
<evidence type="ECO:0000259" key="1">
    <source>
        <dbReference type="PROSITE" id="PS50930"/>
    </source>
</evidence>
<dbReference type="STRING" id="39482.ERS852491_02151"/>
<dbReference type="SMART" id="SM00850">
    <property type="entry name" value="LytTR"/>
    <property type="match status" value="1"/>
</dbReference>